<evidence type="ECO:0000256" key="2">
    <source>
        <dbReference type="SAM" id="Phobius"/>
    </source>
</evidence>
<evidence type="ECO:0000313" key="4">
    <source>
        <dbReference type="Proteomes" id="UP001305414"/>
    </source>
</evidence>
<dbReference type="EMBL" id="JAWHQM010000071">
    <property type="protein sequence ID" value="KAK5636471.1"/>
    <property type="molecule type" value="Genomic_DNA"/>
</dbReference>
<comment type="caution">
    <text evidence="3">The sequence shown here is derived from an EMBL/GenBank/DDBJ whole genome shotgun (WGS) entry which is preliminary data.</text>
</comment>
<evidence type="ECO:0000313" key="3">
    <source>
        <dbReference type="EMBL" id="KAK5636471.1"/>
    </source>
</evidence>
<feature type="region of interest" description="Disordered" evidence="1">
    <location>
        <begin position="1"/>
        <end position="28"/>
    </location>
</feature>
<dbReference type="Proteomes" id="UP001305414">
    <property type="component" value="Unassembled WGS sequence"/>
</dbReference>
<keyword evidence="2" id="KW-1133">Transmembrane helix</keyword>
<evidence type="ECO:0000256" key="1">
    <source>
        <dbReference type="SAM" id="MobiDB-lite"/>
    </source>
</evidence>
<accession>A0AAN7ZDH5</accession>
<feature type="transmembrane region" description="Helical" evidence="2">
    <location>
        <begin position="258"/>
        <end position="280"/>
    </location>
</feature>
<organism evidence="3 4">
    <name type="scientific">Xylaria bambusicola</name>
    <dbReference type="NCBI Taxonomy" id="326684"/>
    <lineage>
        <taxon>Eukaryota</taxon>
        <taxon>Fungi</taxon>
        <taxon>Dikarya</taxon>
        <taxon>Ascomycota</taxon>
        <taxon>Pezizomycotina</taxon>
        <taxon>Sordariomycetes</taxon>
        <taxon>Xylariomycetidae</taxon>
        <taxon>Xylariales</taxon>
        <taxon>Xylariaceae</taxon>
        <taxon>Xylaria</taxon>
    </lineage>
</organism>
<name>A0AAN7ZDH5_9PEZI</name>
<gene>
    <name evidence="3" type="ORF">RRF57_012183</name>
</gene>
<proteinExistence type="predicted"/>
<sequence>MAVLQTPTKINSQTAAPHSPDGDAILSNSSKLGPATGGRFYKEDKQRPSLIIRFCPDPSRPHSLRCQNWVAVLEVKCFDVPRLMREGFHWNASNVINEDGYIEFGKKWPVVKLWTSTSKRWYFLADNHQPRCWIASLMVEASDVSILYGFNLSLLSPEIVSSASALNQDHQEIYGYEARTLPAKLCNATKTPMWAFNMIYGDMPMEGFWPWPRKEHMAEKNRDDKDAKGTVAPRWSQTRTYQNTGHSGLGQVNFDPMLWVPSMAFIALFGTWFFGLYMIYTLL</sequence>
<reference evidence="3 4" key="1">
    <citation type="submission" date="2023-10" db="EMBL/GenBank/DDBJ databases">
        <title>Draft genome sequence of Xylaria bambusicola isolate GMP-LS, the root and basal stem rot pathogen of sugarcane in Indonesia.</title>
        <authorList>
            <person name="Selvaraj P."/>
            <person name="Muralishankar V."/>
            <person name="Muruganantham S."/>
            <person name="Sp S."/>
            <person name="Haryani S."/>
            <person name="Lau K.J.X."/>
            <person name="Naqvi N.I."/>
        </authorList>
    </citation>
    <scope>NUCLEOTIDE SEQUENCE [LARGE SCALE GENOMIC DNA]</scope>
    <source>
        <strain evidence="3">GMP-LS</strain>
    </source>
</reference>
<dbReference type="AlphaFoldDB" id="A0AAN7ZDH5"/>
<keyword evidence="2" id="KW-0812">Transmembrane</keyword>
<protein>
    <submittedName>
        <fullName evidence="3">Uncharacterized protein</fullName>
    </submittedName>
</protein>
<keyword evidence="4" id="KW-1185">Reference proteome</keyword>
<feature type="compositionally biased region" description="Polar residues" evidence="1">
    <location>
        <begin position="1"/>
        <end position="16"/>
    </location>
</feature>
<keyword evidence="2" id="KW-0472">Membrane</keyword>